<evidence type="ECO:0000256" key="1">
    <source>
        <dbReference type="SAM" id="MobiDB-lite"/>
    </source>
</evidence>
<dbReference type="AlphaFoldDB" id="A0A2S0I047"/>
<dbReference type="KEGG" id="aue:C5O00_13980"/>
<protein>
    <submittedName>
        <fullName evidence="2">Uncharacterized protein</fullName>
    </submittedName>
</protein>
<dbReference type="Proteomes" id="UP000238442">
    <property type="component" value="Chromosome"/>
</dbReference>
<proteinExistence type="predicted"/>
<evidence type="ECO:0000313" key="2">
    <source>
        <dbReference type="EMBL" id="AVI52204.1"/>
    </source>
</evidence>
<accession>A0A2S0I047</accession>
<feature type="compositionally biased region" description="Polar residues" evidence="1">
    <location>
        <begin position="174"/>
        <end position="185"/>
    </location>
</feature>
<reference evidence="2 3" key="1">
    <citation type="submission" date="2018-02" db="EMBL/GenBank/DDBJ databases">
        <title>Genomic analysis of the strain RR4-38 isolated from a seawater recirculating aquaculture system.</title>
        <authorList>
            <person name="Kim Y.-S."/>
            <person name="Jang Y.H."/>
            <person name="Kim K.-H."/>
        </authorList>
    </citation>
    <scope>NUCLEOTIDE SEQUENCE [LARGE SCALE GENOMIC DNA]</scope>
    <source>
        <strain evidence="2 3">RR4-38</strain>
    </source>
</reference>
<dbReference type="OrthoDB" id="1430398at2"/>
<keyword evidence="3" id="KW-1185">Reference proteome</keyword>
<feature type="region of interest" description="Disordered" evidence="1">
    <location>
        <begin position="165"/>
        <end position="196"/>
    </location>
</feature>
<dbReference type="EMBL" id="CP027062">
    <property type="protein sequence ID" value="AVI52204.1"/>
    <property type="molecule type" value="Genomic_DNA"/>
</dbReference>
<gene>
    <name evidence="2" type="ORF">C5O00_13980</name>
</gene>
<evidence type="ECO:0000313" key="3">
    <source>
        <dbReference type="Proteomes" id="UP000238442"/>
    </source>
</evidence>
<sequence>MGIFDFLKGNNKGKSERTEKPSPEQKLFSEKAMEILIPTFEQFGFHKHRIEIKKHSSTIIYRKDKQYLKISSNTHPRDYPNYYNIVLGEGDSEDFFEYDWNSIALWRLKKEINPELKVSEYEFPKDNGIELSLKNANFELLKYGLTFLNGELELFHKIRKEQNRDREPYKIHSPDNNGNYQTSFEPKSVVQKKKYS</sequence>
<name>A0A2S0I047_9FLAO</name>
<organism evidence="2 3">
    <name type="scientific">Pukyongia salina</name>
    <dbReference type="NCBI Taxonomy" id="2094025"/>
    <lineage>
        <taxon>Bacteria</taxon>
        <taxon>Pseudomonadati</taxon>
        <taxon>Bacteroidota</taxon>
        <taxon>Flavobacteriia</taxon>
        <taxon>Flavobacteriales</taxon>
        <taxon>Flavobacteriaceae</taxon>
        <taxon>Pukyongia</taxon>
    </lineage>
</organism>
<dbReference type="RefSeq" id="WP_105217443.1">
    <property type="nucleotide sequence ID" value="NZ_CP027062.1"/>
</dbReference>